<organism evidence="2 3">
    <name type="scientific">Linnemannia elongata AG-77</name>
    <dbReference type="NCBI Taxonomy" id="1314771"/>
    <lineage>
        <taxon>Eukaryota</taxon>
        <taxon>Fungi</taxon>
        <taxon>Fungi incertae sedis</taxon>
        <taxon>Mucoromycota</taxon>
        <taxon>Mortierellomycotina</taxon>
        <taxon>Mortierellomycetes</taxon>
        <taxon>Mortierellales</taxon>
        <taxon>Mortierellaceae</taxon>
        <taxon>Linnemannia</taxon>
    </lineage>
</organism>
<reference evidence="2 3" key="1">
    <citation type="submission" date="2016-05" db="EMBL/GenBank/DDBJ databases">
        <title>Genome sequencing reveals origins of a unique bacterial endosymbiosis in the earliest lineages of terrestrial Fungi.</title>
        <authorList>
            <consortium name="DOE Joint Genome Institute"/>
            <person name="Uehling J."/>
            <person name="Gryganskyi A."/>
            <person name="Hameed K."/>
            <person name="Tschaplinski T."/>
            <person name="Misztal P."/>
            <person name="Wu S."/>
            <person name="Desiro A."/>
            <person name="Vande Pol N."/>
            <person name="Du Z.-Y."/>
            <person name="Zienkiewicz A."/>
            <person name="Zienkiewicz K."/>
            <person name="Morin E."/>
            <person name="Tisserant E."/>
            <person name="Splivallo R."/>
            <person name="Hainaut M."/>
            <person name="Henrissat B."/>
            <person name="Ohm R."/>
            <person name="Kuo A."/>
            <person name="Yan J."/>
            <person name="Lipzen A."/>
            <person name="Nolan M."/>
            <person name="Labutti K."/>
            <person name="Barry K."/>
            <person name="Goldstein A."/>
            <person name="Labbe J."/>
            <person name="Schadt C."/>
            <person name="Tuskan G."/>
            <person name="Grigoriev I."/>
            <person name="Martin F."/>
            <person name="Vilgalys R."/>
            <person name="Bonito G."/>
        </authorList>
    </citation>
    <scope>NUCLEOTIDE SEQUENCE [LARGE SCALE GENOMIC DNA]</scope>
    <source>
        <strain evidence="2 3">AG-77</strain>
    </source>
</reference>
<feature type="non-terminal residue" evidence="2">
    <location>
        <position position="330"/>
    </location>
</feature>
<dbReference type="InterPro" id="IPR021109">
    <property type="entry name" value="Peptidase_aspartic_dom_sf"/>
</dbReference>
<gene>
    <name evidence="2" type="ORF">K457DRAFT_19457</name>
</gene>
<evidence type="ECO:0000313" key="2">
    <source>
        <dbReference type="EMBL" id="OAQ29333.1"/>
    </source>
</evidence>
<name>A0A197JWJ0_9FUNG</name>
<evidence type="ECO:0000256" key="1">
    <source>
        <dbReference type="SAM" id="MobiDB-lite"/>
    </source>
</evidence>
<dbReference type="AlphaFoldDB" id="A0A197JWJ0"/>
<feature type="region of interest" description="Disordered" evidence="1">
    <location>
        <begin position="1"/>
        <end position="37"/>
    </location>
</feature>
<accession>A0A197JWJ0</accession>
<proteinExistence type="predicted"/>
<protein>
    <submittedName>
        <fullName evidence="2">Uncharacterized protein</fullName>
    </submittedName>
</protein>
<feature type="compositionally biased region" description="Acidic residues" evidence="1">
    <location>
        <begin position="271"/>
        <end position="292"/>
    </location>
</feature>
<evidence type="ECO:0000313" key="3">
    <source>
        <dbReference type="Proteomes" id="UP000078512"/>
    </source>
</evidence>
<keyword evidence="3" id="KW-1185">Reference proteome</keyword>
<dbReference type="Proteomes" id="UP000078512">
    <property type="component" value="Unassembled WGS sequence"/>
</dbReference>
<dbReference type="Gene3D" id="2.40.70.10">
    <property type="entry name" value="Acid Proteases"/>
    <property type="match status" value="1"/>
</dbReference>
<dbReference type="EMBL" id="KV442042">
    <property type="protein sequence ID" value="OAQ29333.1"/>
    <property type="molecule type" value="Genomic_DNA"/>
</dbReference>
<feature type="region of interest" description="Disordered" evidence="1">
    <location>
        <begin position="265"/>
        <end position="299"/>
    </location>
</feature>
<sequence>MDWEEEPMSGTVNDATGIGHTESSGGERNGPVGAVTIEPVTEEAIGEDVVRRRRPRQKVEPDPVFVSGIENLTFDLATISTYGGRMPSQLRAAVSRVYADGRERRKKARAESNTMQAAQPSIPVAYRGIAVSKKALGDVTSVRVNGRSYPNAIIDPGNDRTMMGLHVAQDLGLELKPATRGILLADGRFDNLAGSTGPIKFYVKGFGGQMDMGVIDCKRSYDFLLGDDWLEFVGARASWREGKKYYVRKNGVNVYLGMSSEPYSDFSGSEEYSDDDDSDEDSDEEYESDESTGDAKEGFRAMRVRSFELSDISIQARSAETVNLQSKESL</sequence>